<keyword evidence="2 7" id="KW-0055">Arginine biosynthesis</keyword>
<dbReference type="GO" id="GO:0003942">
    <property type="term" value="F:N-acetyl-gamma-glutamyl-phosphate reductase activity"/>
    <property type="evidence" value="ECO:0007669"/>
    <property type="project" value="UniProtKB-UniRule"/>
</dbReference>
<evidence type="ECO:0000256" key="7">
    <source>
        <dbReference type="HAMAP-Rule" id="MF_00150"/>
    </source>
</evidence>
<dbReference type="InterPro" id="IPR000706">
    <property type="entry name" value="AGPR_type-1"/>
</dbReference>
<keyword evidence="11" id="KW-1185">Reference proteome</keyword>
<comment type="subcellular location">
    <subcellularLocation>
        <location evidence="7">Cytoplasm</location>
    </subcellularLocation>
</comment>
<dbReference type="CDD" id="cd17895">
    <property type="entry name" value="AGPR_1_N"/>
    <property type="match status" value="1"/>
</dbReference>
<dbReference type="PATRIC" id="fig|52689.4.peg.98"/>
<comment type="pathway">
    <text evidence="1 7">Amino-acid biosynthesis; L-arginine biosynthesis; N(2)-acetyl-L-ornithine from L-glutamate: step 3/4.</text>
</comment>
<evidence type="ECO:0000256" key="6">
    <source>
        <dbReference type="ARBA" id="ARBA00050557"/>
    </source>
</evidence>
<dbReference type="OrthoDB" id="9801289at2"/>
<dbReference type="FunFam" id="3.30.360.10:FF:000014">
    <property type="entry name" value="N-acetyl-gamma-glutamyl-phosphate reductase"/>
    <property type="match status" value="1"/>
</dbReference>
<dbReference type="CDD" id="cd23934">
    <property type="entry name" value="AGPR_1_C"/>
    <property type="match status" value="1"/>
</dbReference>
<evidence type="ECO:0000259" key="9">
    <source>
        <dbReference type="SMART" id="SM00859"/>
    </source>
</evidence>
<dbReference type="RefSeq" id="WP_050739285.1">
    <property type="nucleotide sequence ID" value="NZ_LGYO01000010.1"/>
</dbReference>
<dbReference type="EMBL" id="LGYO01000010">
    <property type="protein sequence ID" value="KNZ42711.1"/>
    <property type="molecule type" value="Genomic_DNA"/>
</dbReference>
<dbReference type="Proteomes" id="UP000036873">
    <property type="component" value="Unassembled WGS sequence"/>
</dbReference>
<dbReference type="NCBIfam" id="TIGR01850">
    <property type="entry name" value="argC"/>
    <property type="match status" value="1"/>
</dbReference>
<dbReference type="AlphaFoldDB" id="A0A0L6U2H9"/>
<organism evidence="10 11">
    <name type="scientific">Acetobacterium bakii</name>
    <dbReference type="NCBI Taxonomy" id="52689"/>
    <lineage>
        <taxon>Bacteria</taxon>
        <taxon>Bacillati</taxon>
        <taxon>Bacillota</taxon>
        <taxon>Clostridia</taxon>
        <taxon>Eubacteriales</taxon>
        <taxon>Eubacteriaceae</taxon>
        <taxon>Acetobacterium</taxon>
    </lineage>
</organism>
<accession>A0A0L6U2H9</accession>
<dbReference type="InterPro" id="IPR000534">
    <property type="entry name" value="Semialdehyde_DH_NAD-bd"/>
</dbReference>
<dbReference type="Pfam" id="PF22698">
    <property type="entry name" value="Semialdhyde_dhC_1"/>
    <property type="match status" value="1"/>
</dbReference>
<dbReference type="Pfam" id="PF01118">
    <property type="entry name" value="Semialdhyde_dh"/>
    <property type="match status" value="1"/>
</dbReference>
<feature type="active site" evidence="7 8">
    <location>
        <position position="150"/>
    </location>
</feature>
<proteinExistence type="inferred from homology"/>
<dbReference type="InterPro" id="IPR023013">
    <property type="entry name" value="AGPR_AS"/>
</dbReference>
<comment type="catalytic activity">
    <reaction evidence="6 7">
        <text>N-acetyl-L-glutamate 5-semialdehyde + phosphate + NADP(+) = N-acetyl-L-glutamyl 5-phosphate + NADPH + H(+)</text>
        <dbReference type="Rhea" id="RHEA:21588"/>
        <dbReference type="ChEBI" id="CHEBI:15378"/>
        <dbReference type="ChEBI" id="CHEBI:29123"/>
        <dbReference type="ChEBI" id="CHEBI:43474"/>
        <dbReference type="ChEBI" id="CHEBI:57783"/>
        <dbReference type="ChEBI" id="CHEBI:57936"/>
        <dbReference type="ChEBI" id="CHEBI:58349"/>
        <dbReference type="EC" id="1.2.1.38"/>
    </reaction>
</comment>
<dbReference type="InterPro" id="IPR036291">
    <property type="entry name" value="NAD(P)-bd_dom_sf"/>
</dbReference>
<dbReference type="HAMAP" id="MF_00150">
    <property type="entry name" value="ArgC_type1"/>
    <property type="match status" value="1"/>
</dbReference>
<dbReference type="InterPro" id="IPR050085">
    <property type="entry name" value="AGPR"/>
</dbReference>
<keyword evidence="7" id="KW-0963">Cytoplasm</keyword>
<keyword evidence="3 7" id="KW-0028">Amino-acid biosynthesis</keyword>
<dbReference type="GO" id="GO:0006526">
    <property type="term" value="P:L-arginine biosynthetic process"/>
    <property type="evidence" value="ECO:0007669"/>
    <property type="project" value="UniProtKB-UniRule"/>
</dbReference>
<dbReference type="GO" id="GO:0070401">
    <property type="term" value="F:NADP+ binding"/>
    <property type="evidence" value="ECO:0007669"/>
    <property type="project" value="InterPro"/>
</dbReference>
<dbReference type="PANTHER" id="PTHR32338">
    <property type="entry name" value="N-ACETYL-GAMMA-GLUTAMYL-PHOSPHATE REDUCTASE, CHLOROPLASTIC-RELATED-RELATED"/>
    <property type="match status" value="1"/>
</dbReference>
<sequence length="347" mass="38560">MIKASVIGGTGYAGQELIRILMRHPDVEIVTVGSRSFAGQKLSDIYGNYTGLTDIRCEAADINILAETSDVVFLALPHGIASKLITEDILKKTKIVDLGADFRLKDVSVYEDWYKTEHFNKSLLKEAVYGLCELHRNDIKKARLISNPGCYTTCSILSLAPLIKNNLIDENSIIIDAKSGVTGAGRGTVLDVMYSECNETVKAYKIGEHRHTPEIEQELHLFNGGDFKLLFTPHLVPMNRGILALCYANLKKDISVAALQDLYRDFYKDEYFVRLLAGEKLPETRWVKGTNFCDIGLKVDPRTNRVIVVGAIDNLIKGAAGQAVQNMNILFDLNEKTGIDFIADFPI</sequence>
<dbReference type="PANTHER" id="PTHR32338:SF10">
    <property type="entry name" value="N-ACETYL-GAMMA-GLUTAMYL-PHOSPHATE REDUCTASE, CHLOROPLASTIC-RELATED"/>
    <property type="match status" value="1"/>
</dbReference>
<dbReference type="SUPFAM" id="SSF55347">
    <property type="entry name" value="Glyceraldehyde-3-phosphate dehydrogenase-like, C-terminal domain"/>
    <property type="match status" value="1"/>
</dbReference>
<dbReference type="EC" id="1.2.1.38" evidence="7"/>
<dbReference type="GO" id="GO:0051287">
    <property type="term" value="F:NAD binding"/>
    <property type="evidence" value="ECO:0007669"/>
    <property type="project" value="InterPro"/>
</dbReference>
<dbReference type="PROSITE" id="PS01224">
    <property type="entry name" value="ARGC"/>
    <property type="match status" value="1"/>
</dbReference>
<evidence type="ECO:0000256" key="5">
    <source>
        <dbReference type="ARBA" id="ARBA00023002"/>
    </source>
</evidence>
<evidence type="ECO:0000256" key="8">
    <source>
        <dbReference type="PROSITE-ProRule" id="PRU10010"/>
    </source>
</evidence>
<dbReference type="STRING" id="52689.AKG39_05085"/>
<dbReference type="SMART" id="SM00859">
    <property type="entry name" value="Semialdhyde_dh"/>
    <property type="match status" value="1"/>
</dbReference>
<dbReference type="Gene3D" id="3.30.360.10">
    <property type="entry name" value="Dihydrodipicolinate Reductase, domain 2"/>
    <property type="match status" value="1"/>
</dbReference>
<gene>
    <name evidence="7 10" type="primary">argC</name>
    <name evidence="10" type="ORF">AKG39_05085</name>
</gene>
<evidence type="ECO:0000256" key="1">
    <source>
        <dbReference type="ARBA" id="ARBA00004862"/>
    </source>
</evidence>
<dbReference type="Gene3D" id="3.40.50.720">
    <property type="entry name" value="NAD(P)-binding Rossmann-like Domain"/>
    <property type="match status" value="1"/>
</dbReference>
<comment type="caution">
    <text evidence="10">The sequence shown here is derived from an EMBL/GenBank/DDBJ whole genome shotgun (WGS) entry which is preliminary data.</text>
</comment>
<comment type="function">
    <text evidence="7">Catalyzes the NADPH-dependent reduction of N-acetyl-5-glutamyl phosphate to yield N-acetyl-L-glutamate 5-semialdehyde.</text>
</comment>
<dbReference type="GO" id="GO:0005737">
    <property type="term" value="C:cytoplasm"/>
    <property type="evidence" value="ECO:0007669"/>
    <property type="project" value="UniProtKB-SubCell"/>
</dbReference>
<protein>
    <recommendedName>
        <fullName evidence="7">N-acetyl-gamma-glutamyl-phosphate reductase</fullName>
        <shortName evidence="7">AGPR</shortName>
        <ecNumber evidence="7">1.2.1.38</ecNumber>
    </recommendedName>
    <alternativeName>
        <fullName evidence="7">N-acetyl-glutamate semialdehyde dehydrogenase</fullName>
        <shortName evidence="7">NAGSA dehydrogenase</shortName>
    </alternativeName>
</protein>
<dbReference type="InterPro" id="IPR058924">
    <property type="entry name" value="AGPR_dimerisation_dom"/>
</dbReference>
<evidence type="ECO:0000256" key="3">
    <source>
        <dbReference type="ARBA" id="ARBA00022605"/>
    </source>
</evidence>
<dbReference type="SUPFAM" id="SSF51735">
    <property type="entry name" value="NAD(P)-binding Rossmann-fold domains"/>
    <property type="match status" value="1"/>
</dbReference>
<evidence type="ECO:0000313" key="11">
    <source>
        <dbReference type="Proteomes" id="UP000036873"/>
    </source>
</evidence>
<feature type="domain" description="Semialdehyde dehydrogenase NAD-binding" evidence="9">
    <location>
        <begin position="3"/>
        <end position="142"/>
    </location>
</feature>
<evidence type="ECO:0000256" key="4">
    <source>
        <dbReference type="ARBA" id="ARBA00022857"/>
    </source>
</evidence>
<name>A0A0L6U2H9_9FIRM</name>
<keyword evidence="4 7" id="KW-0521">NADP</keyword>
<dbReference type="UniPathway" id="UPA00068">
    <property type="reaction ID" value="UER00108"/>
</dbReference>
<reference evidence="11" key="1">
    <citation type="submission" date="2015-07" db="EMBL/GenBank/DDBJ databases">
        <title>Draft genome sequence of Acetobacterium bakii DSM 8293, a potential psychrophilic chemical producer through syngas fermentation.</title>
        <authorList>
            <person name="Song Y."/>
            <person name="Hwang S."/>
            <person name="Cho B.-K."/>
        </authorList>
    </citation>
    <scope>NUCLEOTIDE SEQUENCE [LARGE SCALE GENOMIC DNA]</scope>
    <source>
        <strain evidence="11">DSM 8239</strain>
    </source>
</reference>
<comment type="similarity">
    <text evidence="7">Belongs to the NAGSA dehydrogenase family. Type 1 subfamily.</text>
</comment>
<evidence type="ECO:0000256" key="2">
    <source>
        <dbReference type="ARBA" id="ARBA00022571"/>
    </source>
</evidence>
<evidence type="ECO:0000313" key="10">
    <source>
        <dbReference type="EMBL" id="KNZ42711.1"/>
    </source>
</evidence>
<keyword evidence="5 7" id="KW-0560">Oxidoreductase</keyword>